<reference evidence="2 3" key="1">
    <citation type="submission" date="2014-11" db="EMBL/GenBank/DDBJ databases">
        <authorList>
            <person name="Zhu J."/>
            <person name="Qi W."/>
            <person name="Song R."/>
        </authorList>
    </citation>
    <scope>NUCLEOTIDE SEQUENCE [LARGE SCALE GENOMIC DNA]</scope>
</reference>
<sequence length="69" mass="7066">MMSLRAGGDAAVAVRPFVAGLLRRRPGFSDPIPPRHSRPTPCGCLSSGPAGRPQGGKGSRVGATDAARR</sequence>
<evidence type="ECO:0000313" key="2">
    <source>
        <dbReference type="EMBL" id="CEM28133.1"/>
    </source>
</evidence>
<dbReference type="VEuPathDB" id="CryptoDB:Vbra_17631"/>
<accession>A0A0G4GF50</accession>
<evidence type="ECO:0000256" key="1">
    <source>
        <dbReference type="SAM" id="MobiDB-lite"/>
    </source>
</evidence>
<dbReference type="InParanoid" id="A0A0G4GF50"/>
<name>A0A0G4GF50_VITBC</name>
<feature type="region of interest" description="Disordered" evidence="1">
    <location>
        <begin position="24"/>
        <end position="69"/>
    </location>
</feature>
<evidence type="ECO:0000313" key="3">
    <source>
        <dbReference type="Proteomes" id="UP000041254"/>
    </source>
</evidence>
<proteinExistence type="predicted"/>
<protein>
    <submittedName>
        <fullName evidence="2">Uncharacterized protein</fullName>
    </submittedName>
</protein>
<dbReference type="EMBL" id="CDMY01000646">
    <property type="protein sequence ID" value="CEM28133.1"/>
    <property type="molecule type" value="Genomic_DNA"/>
</dbReference>
<gene>
    <name evidence="2" type="ORF">Vbra_17631</name>
</gene>
<keyword evidence="3" id="KW-1185">Reference proteome</keyword>
<dbReference type="Proteomes" id="UP000041254">
    <property type="component" value="Unassembled WGS sequence"/>
</dbReference>
<organism evidence="2 3">
    <name type="scientific">Vitrella brassicaformis (strain CCMP3155)</name>
    <dbReference type="NCBI Taxonomy" id="1169540"/>
    <lineage>
        <taxon>Eukaryota</taxon>
        <taxon>Sar</taxon>
        <taxon>Alveolata</taxon>
        <taxon>Colpodellida</taxon>
        <taxon>Vitrellaceae</taxon>
        <taxon>Vitrella</taxon>
    </lineage>
</organism>
<dbReference type="AlphaFoldDB" id="A0A0G4GF50"/>